<dbReference type="eggNOG" id="ENOG502R21Z">
    <property type="taxonomic scope" value="Eukaryota"/>
</dbReference>
<proteinExistence type="predicted"/>
<sequence length="173" mass="20374">LSNDVKLFYTMCNGFQLKWSYKLIDTSVPVSDCRINSVENLKKLTISSKYNNCFDPSEIYLSCNDHKNSLKFTDHKLFFELDSCEGYSKVCLVFNKPNYKINNHFEPQCSVWLVDRSLSLHYLTDSFTSYMALMMSHCAIKQWQYAFTEIGLPPQTRVWDVFISLTFGFYFKY</sequence>
<protein>
    <submittedName>
        <fullName evidence="1 2">Uncharacterized protein</fullName>
    </submittedName>
</protein>
<dbReference type="PANTHER" id="PTHR31854:SF2">
    <property type="entry name" value="TUBULIN POLYGLUTAMYLASE COMPLEX SUBUNIT 2"/>
    <property type="match status" value="1"/>
</dbReference>
<dbReference type="EMBL" id="AMQM01003908">
    <property type="status" value="NOT_ANNOTATED_CDS"/>
    <property type="molecule type" value="Genomic_DNA"/>
</dbReference>
<dbReference type="KEGG" id="hro:HELRODRAFT_77671"/>
<keyword evidence="3" id="KW-1185">Reference proteome</keyword>
<evidence type="ECO:0000313" key="3">
    <source>
        <dbReference type="Proteomes" id="UP000015101"/>
    </source>
</evidence>
<dbReference type="Proteomes" id="UP000015101">
    <property type="component" value="Unassembled WGS sequence"/>
</dbReference>
<dbReference type="CTD" id="20215468"/>
<gene>
    <name evidence="2" type="primary">20215468</name>
    <name evidence="1" type="ORF">HELRODRAFT_77671</name>
</gene>
<dbReference type="STRING" id="6412.T1G320"/>
<dbReference type="EnsemblMetazoa" id="HelroT77671">
    <property type="protein sequence ID" value="HelroP77671"/>
    <property type="gene ID" value="HelroG77671"/>
</dbReference>
<dbReference type="EMBL" id="KB096365">
    <property type="protein sequence ID" value="ESO05272.1"/>
    <property type="molecule type" value="Genomic_DNA"/>
</dbReference>
<dbReference type="AlphaFoldDB" id="T1G320"/>
<dbReference type="FunCoup" id="T1G320">
    <property type="interactions" value="110"/>
</dbReference>
<reference evidence="1 3" key="2">
    <citation type="journal article" date="2013" name="Nature">
        <title>Insights into bilaterian evolution from three spiralian genomes.</title>
        <authorList>
            <person name="Simakov O."/>
            <person name="Marletaz F."/>
            <person name="Cho S.J."/>
            <person name="Edsinger-Gonzales E."/>
            <person name="Havlak P."/>
            <person name="Hellsten U."/>
            <person name="Kuo D.H."/>
            <person name="Larsson T."/>
            <person name="Lv J."/>
            <person name="Arendt D."/>
            <person name="Savage R."/>
            <person name="Osoegawa K."/>
            <person name="de Jong P."/>
            <person name="Grimwood J."/>
            <person name="Chapman J.A."/>
            <person name="Shapiro H."/>
            <person name="Aerts A."/>
            <person name="Otillar R.P."/>
            <person name="Terry A.Y."/>
            <person name="Boore J.L."/>
            <person name="Grigoriev I.V."/>
            <person name="Lindberg D.R."/>
            <person name="Seaver E.C."/>
            <person name="Weisblat D.A."/>
            <person name="Putnam N.H."/>
            <person name="Rokhsar D.S."/>
        </authorList>
    </citation>
    <scope>NUCLEOTIDE SEQUENCE</scope>
</reference>
<dbReference type="OMA" id="FEIDSCH"/>
<dbReference type="InParanoid" id="T1G320"/>
<reference evidence="3" key="1">
    <citation type="submission" date="2012-12" db="EMBL/GenBank/DDBJ databases">
        <authorList>
            <person name="Hellsten U."/>
            <person name="Grimwood J."/>
            <person name="Chapman J.A."/>
            <person name="Shapiro H."/>
            <person name="Aerts A."/>
            <person name="Otillar R.P."/>
            <person name="Terry A.Y."/>
            <person name="Boore J.L."/>
            <person name="Simakov O."/>
            <person name="Marletaz F."/>
            <person name="Cho S.-J."/>
            <person name="Edsinger-Gonzales E."/>
            <person name="Havlak P."/>
            <person name="Kuo D.-H."/>
            <person name="Larsson T."/>
            <person name="Lv J."/>
            <person name="Arendt D."/>
            <person name="Savage R."/>
            <person name="Osoegawa K."/>
            <person name="de Jong P."/>
            <person name="Lindberg D.R."/>
            <person name="Seaver E.C."/>
            <person name="Weisblat D.A."/>
            <person name="Putnam N.H."/>
            <person name="Grigoriev I.V."/>
            <person name="Rokhsar D.S."/>
        </authorList>
    </citation>
    <scope>NUCLEOTIDE SEQUENCE</scope>
</reference>
<dbReference type="InterPro" id="IPR039231">
    <property type="entry name" value="TPGS2"/>
</dbReference>
<dbReference type="HOGENOM" id="CLU_079178_2_0_1"/>
<dbReference type="PANTHER" id="PTHR31854">
    <property type="entry name" value="TUBULIN POLYGLUTAMYLASE COMPLEX SUBUNIT 2"/>
    <property type="match status" value="1"/>
</dbReference>
<accession>T1G320</accession>
<name>T1G320_HELRO</name>
<dbReference type="GeneID" id="20215468"/>
<evidence type="ECO:0000313" key="2">
    <source>
        <dbReference type="EnsemblMetazoa" id="HelroP77671"/>
    </source>
</evidence>
<reference evidence="2" key="3">
    <citation type="submission" date="2015-06" db="UniProtKB">
        <authorList>
            <consortium name="EnsemblMetazoa"/>
        </authorList>
    </citation>
    <scope>IDENTIFICATION</scope>
</reference>
<evidence type="ECO:0000313" key="1">
    <source>
        <dbReference type="EMBL" id="ESO05272.1"/>
    </source>
</evidence>
<organism evidence="2 3">
    <name type="scientific">Helobdella robusta</name>
    <name type="common">Californian leech</name>
    <dbReference type="NCBI Taxonomy" id="6412"/>
    <lineage>
        <taxon>Eukaryota</taxon>
        <taxon>Metazoa</taxon>
        <taxon>Spiralia</taxon>
        <taxon>Lophotrochozoa</taxon>
        <taxon>Annelida</taxon>
        <taxon>Clitellata</taxon>
        <taxon>Hirudinea</taxon>
        <taxon>Rhynchobdellida</taxon>
        <taxon>Glossiphoniidae</taxon>
        <taxon>Helobdella</taxon>
    </lineage>
</organism>
<dbReference type="RefSeq" id="XP_009016587.1">
    <property type="nucleotide sequence ID" value="XM_009018339.1"/>
</dbReference>
<dbReference type="OrthoDB" id="10249691at2759"/>